<keyword evidence="3" id="KW-1185">Reference proteome</keyword>
<protein>
    <submittedName>
        <fullName evidence="2">Uncharacterized protein</fullName>
    </submittedName>
</protein>
<proteinExistence type="predicted"/>
<sequence>MEKRSFHSTTANNEFYSKNFSVQVFEKQSQSLATRSVIDQQKAAWYNEQETEQINQEMLMSMRLTGPSQAESGGKETPSAGVNQIHK</sequence>
<dbReference type="AlphaFoldDB" id="A0A1H7AHX3"/>
<evidence type="ECO:0000313" key="2">
    <source>
        <dbReference type="EMBL" id="SEJ65189.1"/>
    </source>
</evidence>
<name>A0A1H7AHX3_9BACT</name>
<organism evidence="2 3">
    <name type="scientific">Cyclobacterium xiamenense</name>
    <dbReference type="NCBI Taxonomy" id="1297121"/>
    <lineage>
        <taxon>Bacteria</taxon>
        <taxon>Pseudomonadati</taxon>
        <taxon>Bacteroidota</taxon>
        <taxon>Cytophagia</taxon>
        <taxon>Cytophagales</taxon>
        <taxon>Cyclobacteriaceae</taxon>
        <taxon>Cyclobacterium</taxon>
    </lineage>
</organism>
<feature type="region of interest" description="Disordered" evidence="1">
    <location>
        <begin position="64"/>
        <end position="87"/>
    </location>
</feature>
<dbReference type="EMBL" id="FNZH01000007">
    <property type="protein sequence ID" value="SEJ65189.1"/>
    <property type="molecule type" value="Genomic_DNA"/>
</dbReference>
<evidence type="ECO:0000313" key="3">
    <source>
        <dbReference type="Proteomes" id="UP000199403"/>
    </source>
</evidence>
<dbReference type="Proteomes" id="UP000199403">
    <property type="component" value="Unassembled WGS sequence"/>
</dbReference>
<dbReference type="RefSeq" id="WP_092177486.1">
    <property type="nucleotide sequence ID" value="NZ_FNZH01000007.1"/>
</dbReference>
<accession>A0A1H7AHX3</accession>
<reference evidence="3" key="1">
    <citation type="submission" date="2016-10" db="EMBL/GenBank/DDBJ databases">
        <authorList>
            <person name="Varghese N."/>
            <person name="Submissions S."/>
        </authorList>
    </citation>
    <scope>NUCLEOTIDE SEQUENCE [LARGE SCALE GENOMIC DNA]</scope>
    <source>
        <strain evidence="3">IBRC-M 10761</strain>
    </source>
</reference>
<evidence type="ECO:0000256" key="1">
    <source>
        <dbReference type="SAM" id="MobiDB-lite"/>
    </source>
</evidence>
<gene>
    <name evidence="2" type="ORF">SAMN05192553_10772</name>
</gene>